<keyword evidence="2" id="KW-1185">Reference proteome</keyword>
<dbReference type="Proteomes" id="UP001054252">
    <property type="component" value="Unassembled WGS sequence"/>
</dbReference>
<name>A0AAV5I606_9ROSI</name>
<sequence>MHSLIDIFGGPGIGFGILYLWLAVHEYIDNFLDSGQNVTSFWASQVCCSYGHQTNVGGHLEGSPLFTSINNATTSFIVGLSVGEEFTQSIAILSV</sequence>
<dbReference type="AlphaFoldDB" id="A0AAV5I606"/>
<comment type="caution">
    <text evidence="1">The sequence shown here is derived from an EMBL/GenBank/DDBJ whole genome shotgun (WGS) entry which is preliminary data.</text>
</comment>
<organism evidence="1 2">
    <name type="scientific">Rubroshorea leprosula</name>
    <dbReference type="NCBI Taxonomy" id="152421"/>
    <lineage>
        <taxon>Eukaryota</taxon>
        <taxon>Viridiplantae</taxon>
        <taxon>Streptophyta</taxon>
        <taxon>Embryophyta</taxon>
        <taxon>Tracheophyta</taxon>
        <taxon>Spermatophyta</taxon>
        <taxon>Magnoliopsida</taxon>
        <taxon>eudicotyledons</taxon>
        <taxon>Gunneridae</taxon>
        <taxon>Pentapetalae</taxon>
        <taxon>rosids</taxon>
        <taxon>malvids</taxon>
        <taxon>Malvales</taxon>
        <taxon>Dipterocarpaceae</taxon>
        <taxon>Rubroshorea</taxon>
    </lineage>
</organism>
<reference evidence="1 2" key="1">
    <citation type="journal article" date="2021" name="Commun. Biol.">
        <title>The genome of Shorea leprosula (Dipterocarpaceae) highlights the ecological relevance of drought in aseasonal tropical rainforests.</title>
        <authorList>
            <person name="Ng K.K.S."/>
            <person name="Kobayashi M.J."/>
            <person name="Fawcett J.A."/>
            <person name="Hatakeyama M."/>
            <person name="Paape T."/>
            <person name="Ng C.H."/>
            <person name="Ang C.C."/>
            <person name="Tnah L.H."/>
            <person name="Lee C.T."/>
            <person name="Nishiyama T."/>
            <person name="Sese J."/>
            <person name="O'Brien M.J."/>
            <person name="Copetti D."/>
            <person name="Mohd Noor M.I."/>
            <person name="Ong R.C."/>
            <person name="Putra M."/>
            <person name="Sireger I.Z."/>
            <person name="Indrioko S."/>
            <person name="Kosugi Y."/>
            <person name="Izuno A."/>
            <person name="Isagi Y."/>
            <person name="Lee S.L."/>
            <person name="Shimizu K.K."/>
        </authorList>
    </citation>
    <scope>NUCLEOTIDE SEQUENCE [LARGE SCALE GENOMIC DNA]</scope>
    <source>
        <strain evidence="1">214</strain>
    </source>
</reference>
<dbReference type="EMBL" id="BPVZ01000007">
    <property type="protein sequence ID" value="GKU93403.1"/>
    <property type="molecule type" value="Genomic_DNA"/>
</dbReference>
<proteinExistence type="predicted"/>
<gene>
    <name evidence="1" type="ORF">SLEP1_g6997</name>
</gene>
<evidence type="ECO:0000313" key="1">
    <source>
        <dbReference type="EMBL" id="GKU93403.1"/>
    </source>
</evidence>
<evidence type="ECO:0000313" key="2">
    <source>
        <dbReference type="Proteomes" id="UP001054252"/>
    </source>
</evidence>
<protein>
    <submittedName>
        <fullName evidence="1">Uncharacterized protein</fullName>
    </submittedName>
</protein>
<accession>A0AAV5I606</accession>